<proteinExistence type="inferred from homology"/>
<dbReference type="InterPro" id="IPR000299">
    <property type="entry name" value="FERM_domain"/>
</dbReference>
<dbReference type="FunFam" id="3.10.20.90:FF:000090">
    <property type="entry name" value="Kinesin-like calmodulin-binding protein (ZWICHEL)"/>
    <property type="match status" value="1"/>
</dbReference>
<evidence type="ECO:0000256" key="11">
    <source>
        <dbReference type="PROSITE-ProRule" id="PRU00283"/>
    </source>
</evidence>
<feature type="compositionally biased region" description="Low complexity" evidence="13">
    <location>
        <begin position="12"/>
        <end position="26"/>
    </location>
</feature>
<comment type="similarity">
    <text evidence="2">Belongs to the TRAFAC class myosin-kinesin ATPase superfamily. Kinesin family. KIN-14 subfamily.</text>
</comment>
<dbReference type="SUPFAM" id="SSF52540">
    <property type="entry name" value="P-loop containing nucleoside triphosphate hydrolases"/>
    <property type="match status" value="1"/>
</dbReference>
<dbReference type="Pfam" id="PF21989">
    <property type="entry name" value="RA_2"/>
    <property type="match status" value="1"/>
</dbReference>
<name>A0ABD3A6J9_9GENT</name>
<evidence type="ECO:0000256" key="12">
    <source>
        <dbReference type="SAM" id="Coils"/>
    </source>
</evidence>
<reference evidence="17 18" key="1">
    <citation type="submission" date="2024-11" db="EMBL/GenBank/DDBJ databases">
        <title>A near-complete genome assembly of Cinchona calisaya.</title>
        <authorList>
            <person name="Lian D.C."/>
            <person name="Zhao X.W."/>
            <person name="Wei L."/>
        </authorList>
    </citation>
    <scope>NUCLEOTIDE SEQUENCE [LARGE SCALE GENOMIC DNA]</scope>
    <source>
        <tissue evidence="17">Nenye</tissue>
    </source>
</reference>
<dbReference type="PROSITE" id="PS50067">
    <property type="entry name" value="KINESIN_MOTOR_2"/>
    <property type="match status" value="1"/>
</dbReference>
<evidence type="ECO:0000256" key="6">
    <source>
        <dbReference type="ARBA" id="ARBA00022860"/>
    </source>
</evidence>
<dbReference type="InterPro" id="IPR018960">
    <property type="entry name" value="DUF1990"/>
</dbReference>
<evidence type="ECO:0000256" key="3">
    <source>
        <dbReference type="ARBA" id="ARBA00022490"/>
    </source>
</evidence>
<dbReference type="FunFam" id="1.25.40.530:FF:000005">
    <property type="entry name" value="Kinesin-like calmodulin-binding protein (ZWICHEL)"/>
    <property type="match status" value="1"/>
</dbReference>
<protein>
    <recommendedName>
        <fullName evidence="10">Kinesin-like calmodulin-binding protein</fullName>
    </recommendedName>
</protein>
<evidence type="ECO:0000313" key="17">
    <source>
        <dbReference type="EMBL" id="KAL3527354.1"/>
    </source>
</evidence>
<dbReference type="EMBL" id="JBJUIK010000005">
    <property type="protein sequence ID" value="KAL3527354.1"/>
    <property type="molecule type" value="Genomic_DNA"/>
</dbReference>
<feature type="domain" description="Kinesin motor" evidence="15">
    <location>
        <begin position="893"/>
        <end position="1213"/>
    </location>
</feature>
<dbReference type="InterPro" id="IPR000857">
    <property type="entry name" value="MyTH4_dom"/>
</dbReference>
<comment type="subcellular location">
    <subcellularLocation>
        <location evidence="1">Cytoplasm</location>
        <location evidence="1">Cytoskeleton</location>
    </subcellularLocation>
</comment>
<keyword evidence="9" id="KW-0206">Cytoskeleton</keyword>
<dbReference type="Proteomes" id="UP001630127">
    <property type="component" value="Unassembled WGS sequence"/>
</dbReference>
<dbReference type="Pfam" id="PF09348">
    <property type="entry name" value="DUF1990"/>
    <property type="match status" value="1"/>
</dbReference>
<keyword evidence="7 12" id="KW-0175">Coiled coil</keyword>
<evidence type="ECO:0000256" key="2">
    <source>
        <dbReference type="ARBA" id="ARBA00010899"/>
    </source>
</evidence>
<keyword evidence="3" id="KW-0963">Cytoplasm</keyword>
<dbReference type="Pfam" id="PF00225">
    <property type="entry name" value="Kinesin"/>
    <property type="match status" value="1"/>
</dbReference>
<feature type="region of interest" description="Disordered" evidence="13">
    <location>
        <begin position="1"/>
        <end position="56"/>
    </location>
</feature>
<dbReference type="PANTHER" id="PTHR47972:SF16">
    <property type="entry name" value="KINESIN-LIKE PROTEIN"/>
    <property type="match status" value="1"/>
</dbReference>
<evidence type="ECO:0000259" key="14">
    <source>
        <dbReference type="PROSITE" id="PS50057"/>
    </source>
</evidence>
<evidence type="ECO:0000259" key="16">
    <source>
        <dbReference type="PROSITE" id="PS51016"/>
    </source>
</evidence>
<keyword evidence="8 11" id="KW-0505">Motor protein</keyword>
<gene>
    <name evidence="17" type="ORF">ACH5RR_012010</name>
</gene>
<dbReference type="PRINTS" id="PR00380">
    <property type="entry name" value="KINESINHEAVY"/>
</dbReference>
<comment type="caution">
    <text evidence="17">The sequence shown here is derived from an EMBL/GenBank/DDBJ whole genome shotgun (WGS) entry which is preliminary data.</text>
</comment>
<dbReference type="SMART" id="SM00129">
    <property type="entry name" value="KISc"/>
    <property type="match status" value="1"/>
</dbReference>
<dbReference type="Pfam" id="PF02174">
    <property type="entry name" value="IRS"/>
    <property type="match status" value="1"/>
</dbReference>
<dbReference type="Pfam" id="PF00373">
    <property type="entry name" value="FERM_M"/>
    <property type="match status" value="1"/>
</dbReference>
<dbReference type="PANTHER" id="PTHR47972">
    <property type="entry name" value="KINESIN-LIKE PROTEIN KLP-3"/>
    <property type="match status" value="1"/>
</dbReference>
<dbReference type="Gene3D" id="6.10.250.760">
    <property type="match status" value="1"/>
</dbReference>
<dbReference type="InterPro" id="IPR036961">
    <property type="entry name" value="Kinesin_motor_dom_sf"/>
</dbReference>
<feature type="coiled-coil region" evidence="12">
    <location>
        <begin position="750"/>
        <end position="858"/>
    </location>
</feature>
<dbReference type="Gene3D" id="1.20.80.10">
    <property type="match status" value="1"/>
</dbReference>
<keyword evidence="18" id="KW-1185">Reference proteome</keyword>
<sequence length="1499" mass="169494">MASDMQPVTAHSMRSSRSSFGSSNGFETPSHNSFGASNGDDYDSDGSNFAPPTPTTLSAALPPELAAAIPLIDKFQVEGFLRAMQKQIQSAGKRGFFSKRSVGSQVREKFTFEDMLCFQKDPIPTSLLRINGDLVSRATKLFQIILKYMGVDSSDRVTPASLDERIELVGKLYKQALKRSELRDELFAQISKQTRNNPDRQSLIKAWELMYLCASCLPPSKEIGGYLSEYIHNVAHGATIDSDIQVLALNTLNALKRSVKAGPRHIIPGREEIEALLTGKRLTTIVFFLDETFEEITYDTATTVADAVEELAGIIKLASYSCFSLFECRKVVTGSKSPDPGNEEYIGLDDNKYIGDLLADFKASKDRSKGEILHCKLTFKKKLFRESDEAVTDPMFVQLSYVQLQHDYILGNYPLGRDDAAQLSALQILVEVGYVEGPESCTDWTTLLERFLPRQIAITRAKREWELDILSRYRTMQNLTKDDARQQFLRILRTLPYGNSVFFAVRKIDDPIGLLPGRIILGINKRGVHFFRPVPKEYLHSAELRDIMQFGSSNSAVFFKMRVAGVLHIFQFETRQGEEICVALQTHINDVMLRRYSKARSGANGSLNGELSSSNHKPPTPDAIEKRVQDLSKALEDSEKKANQLLEDLHERQKQEAAMQEELENLQDILRSEEQNLAEVVSDRDKLRLLCDEKDSAIQAALMEKRSTELKLAKLSTQGLENNIRKELVEANNQILNKIQDELKARTLELHVAEESKRKLLSEKVSLEERISRLEKKKVDEVETLQKNTEQERKALRLRVSELEKKLEEVNEKLSFAQKILSTKDAELLALQNNLKELEELREMKEDIDRKNEQTAAILKMQGAQLAEMEALYKEEQILRKRYFNMIEDMKGKIRVYCRLRPLSGKEILEKERNVLMSPDEFTVEHIWKDETKQHIYDRVFDGFASQDNVFEDTKYLVQSAVDGYNVCIFAYGQTGSGKTYTIYGSDSNPGLTPRAISELFKIIKRESNKFSFSLKAYMVELYQDTLVDLLLSKHTKRLKLDIKKDSKGMVFVENVTVVSISTCDELKSIMQRGSEQRHTTGTLMNEQSSRSHLILSVVIESTNLQTQSVARGKLSFVDLAGSERIKKSGSSGSQLKEAQSINKSLSALGDVISALSSGGQHIPYRNHKLTMLMSDSLGGNAKTLMFVNISPAESNLDETYNSLVYASRVRSIINDPSKNVSSKEVARLKKLVAYWKEQAGRKEDDEDLEEIQDERFTREKPDGRHSMSVLPCTQPPTRFPSSLSIRGKKRKKMIFLSWGRPSAEDQKACIKMSGGTFNYEAKYRGKTANSASSVKQDKELSRNGFSVNHARTLVGSGVAAFEKGKIALQNWRHFGLDWAFVDPNTPIQSGSKFCVCDKEFLPWLVMPLQVLYVNDKRKSENAMASFSFGSGTLKGHQLAGEERFSITLDEKNQVWYEIVSFSKPAHFLSLIGYPYVLVRQSLFAYQSSIAVRKHLSCK</sequence>
<dbReference type="SUPFAM" id="SSF56821">
    <property type="entry name" value="Prismane protein-like"/>
    <property type="match status" value="1"/>
</dbReference>
<accession>A0ABD3A6J9</accession>
<dbReference type="InterPro" id="IPR019749">
    <property type="entry name" value="Band_41_domain"/>
</dbReference>
<evidence type="ECO:0000256" key="10">
    <source>
        <dbReference type="ARBA" id="ARBA00075899"/>
    </source>
</evidence>
<feature type="compositionally biased region" description="Low complexity" evidence="13">
    <location>
        <begin position="45"/>
        <end position="56"/>
    </location>
</feature>
<dbReference type="InterPro" id="IPR002404">
    <property type="entry name" value="IRS_PTB"/>
</dbReference>
<feature type="domain" description="FERM" evidence="14">
    <location>
        <begin position="282"/>
        <end position="596"/>
    </location>
</feature>
<dbReference type="InterPro" id="IPR035963">
    <property type="entry name" value="FERM_2"/>
</dbReference>
<dbReference type="InterPro" id="IPR001752">
    <property type="entry name" value="Kinesin_motor_dom"/>
</dbReference>
<feature type="coiled-coil region" evidence="12">
    <location>
        <begin position="628"/>
        <end position="683"/>
    </location>
</feature>
<dbReference type="Pfam" id="PF00784">
    <property type="entry name" value="MyTH4"/>
    <property type="match status" value="1"/>
</dbReference>
<dbReference type="GO" id="GO:0005524">
    <property type="term" value="F:ATP binding"/>
    <property type="evidence" value="ECO:0007669"/>
    <property type="project" value="UniProtKB-UniRule"/>
</dbReference>
<evidence type="ECO:0000256" key="13">
    <source>
        <dbReference type="SAM" id="MobiDB-lite"/>
    </source>
</evidence>
<dbReference type="InterPro" id="IPR019821">
    <property type="entry name" value="Kinesin_motor_CS"/>
</dbReference>
<dbReference type="SMART" id="SM00295">
    <property type="entry name" value="B41"/>
    <property type="match status" value="1"/>
</dbReference>
<evidence type="ECO:0000256" key="1">
    <source>
        <dbReference type="ARBA" id="ARBA00004245"/>
    </source>
</evidence>
<dbReference type="Gene3D" id="3.10.20.90">
    <property type="entry name" value="Phosphatidylinositol 3-kinase Catalytic Subunit, Chain A, domain 1"/>
    <property type="match status" value="1"/>
</dbReference>
<keyword evidence="4 11" id="KW-0547">Nucleotide-binding</keyword>
<evidence type="ECO:0000256" key="7">
    <source>
        <dbReference type="ARBA" id="ARBA00023054"/>
    </source>
</evidence>
<dbReference type="GO" id="GO:0003824">
    <property type="term" value="F:catalytic activity"/>
    <property type="evidence" value="ECO:0007669"/>
    <property type="project" value="UniProtKB-ARBA"/>
</dbReference>
<organism evidence="17 18">
    <name type="scientific">Cinchona calisaya</name>
    <dbReference type="NCBI Taxonomy" id="153742"/>
    <lineage>
        <taxon>Eukaryota</taxon>
        <taxon>Viridiplantae</taxon>
        <taxon>Streptophyta</taxon>
        <taxon>Embryophyta</taxon>
        <taxon>Tracheophyta</taxon>
        <taxon>Spermatophyta</taxon>
        <taxon>Magnoliopsida</taxon>
        <taxon>eudicotyledons</taxon>
        <taxon>Gunneridae</taxon>
        <taxon>Pentapetalae</taxon>
        <taxon>asterids</taxon>
        <taxon>lamiids</taxon>
        <taxon>Gentianales</taxon>
        <taxon>Rubiaceae</taxon>
        <taxon>Cinchonoideae</taxon>
        <taxon>Cinchoneae</taxon>
        <taxon>Cinchona</taxon>
    </lineage>
</organism>
<dbReference type="InterPro" id="IPR011254">
    <property type="entry name" value="Prismane-like_sf"/>
</dbReference>
<feature type="compositionally biased region" description="Polar residues" evidence="13">
    <location>
        <begin position="27"/>
        <end position="36"/>
    </location>
</feature>
<feature type="binding site" evidence="11">
    <location>
        <begin position="973"/>
        <end position="980"/>
    </location>
    <ligand>
        <name>ATP</name>
        <dbReference type="ChEBI" id="CHEBI:30616"/>
    </ligand>
</feature>
<dbReference type="CDD" id="cd01366">
    <property type="entry name" value="KISc_C_terminal"/>
    <property type="match status" value="1"/>
</dbReference>
<dbReference type="FunFam" id="3.40.850.10:FF:000041">
    <property type="entry name" value="Kinesin-like calmodulin-binding protein"/>
    <property type="match status" value="1"/>
</dbReference>
<dbReference type="InterPro" id="IPR014352">
    <property type="entry name" value="FERM/acyl-CoA-bd_prot_sf"/>
</dbReference>
<dbReference type="GO" id="GO:0003774">
    <property type="term" value="F:cytoskeletal motor activity"/>
    <property type="evidence" value="ECO:0007669"/>
    <property type="project" value="UniProtKB-UniRule"/>
</dbReference>
<dbReference type="FunFam" id="2.30.29.30:FF:000131">
    <property type="entry name" value="Kinesin-like calmodulin-binding protein (ZWICHEL)"/>
    <property type="match status" value="1"/>
</dbReference>
<dbReference type="PROSITE" id="PS50057">
    <property type="entry name" value="FERM_3"/>
    <property type="match status" value="1"/>
</dbReference>
<dbReference type="CDD" id="cd14473">
    <property type="entry name" value="FERM_B-lobe"/>
    <property type="match status" value="1"/>
</dbReference>
<dbReference type="CDD" id="cd13200">
    <property type="entry name" value="FERM_C_KCBP"/>
    <property type="match status" value="1"/>
</dbReference>
<keyword evidence="6" id="KW-0112">Calmodulin-binding</keyword>
<dbReference type="FunFam" id="1.20.80.10:FF:000018">
    <property type="entry name" value="Kinesin-like calmodulin binding protein"/>
    <property type="match status" value="1"/>
</dbReference>
<dbReference type="InterPro" id="IPR019748">
    <property type="entry name" value="FERM_central"/>
</dbReference>
<dbReference type="InterPro" id="IPR038185">
    <property type="entry name" value="MyTH4_dom_sf"/>
</dbReference>
<evidence type="ECO:0000259" key="15">
    <source>
        <dbReference type="PROSITE" id="PS50067"/>
    </source>
</evidence>
<feature type="domain" description="MyTH4" evidence="16">
    <location>
        <begin position="118"/>
        <end position="277"/>
    </location>
</feature>
<keyword evidence="5 11" id="KW-0067">ATP-binding</keyword>
<evidence type="ECO:0000256" key="9">
    <source>
        <dbReference type="ARBA" id="ARBA00023212"/>
    </source>
</evidence>
<evidence type="ECO:0000256" key="8">
    <source>
        <dbReference type="ARBA" id="ARBA00023175"/>
    </source>
</evidence>
<dbReference type="GO" id="GO:0005856">
    <property type="term" value="C:cytoskeleton"/>
    <property type="evidence" value="ECO:0007669"/>
    <property type="project" value="UniProtKB-SubCell"/>
</dbReference>
<evidence type="ECO:0000313" key="18">
    <source>
        <dbReference type="Proteomes" id="UP001630127"/>
    </source>
</evidence>
<dbReference type="PROSITE" id="PS00411">
    <property type="entry name" value="KINESIN_MOTOR_1"/>
    <property type="match status" value="1"/>
</dbReference>
<dbReference type="InterPro" id="IPR027417">
    <property type="entry name" value="P-loop_NTPase"/>
</dbReference>
<dbReference type="SUPFAM" id="SSF50729">
    <property type="entry name" value="PH domain-like"/>
    <property type="match status" value="1"/>
</dbReference>
<dbReference type="GO" id="GO:0005516">
    <property type="term" value="F:calmodulin binding"/>
    <property type="evidence" value="ECO:0007669"/>
    <property type="project" value="UniProtKB-KW"/>
</dbReference>
<dbReference type="SMART" id="SM00139">
    <property type="entry name" value="MyTH4"/>
    <property type="match status" value="1"/>
</dbReference>
<evidence type="ECO:0000256" key="5">
    <source>
        <dbReference type="ARBA" id="ARBA00022840"/>
    </source>
</evidence>
<dbReference type="SUPFAM" id="SSF47031">
    <property type="entry name" value="Second domain of FERM"/>
    <property type="match status" value="1"/>
</dbReference>
<evidence type="ECO:0000256" key="4">
    <source>
        <dbReference type="ARBA" id="ARBA00022741"/>
    </source>
</evidence>
<dbReference type="InterPro" id="IPR027640">
    <property type="entry name" value="Kinesin-like_fam"/>
</dbReference>
<dbReference type="Gene3D" id="3.40.850.10">
    <property type="entry name" value="Kinesin motor domain"/>
    <property type="match status" value="1"/>
</dbReference>
<dbReference type="Gene3D" id="1.25.40.530">
    <property type="entry name" value="MyTH4 domain"/>
    <property type="match status" value="1"/>
</dbReference>
<dbReference type="PROSITE" id="PS51016">
    <property type="entry name" value="MYTH4"/>
    <property type="match status" value="1"/>
</dbReference>
<dbReference type="InterPro" id="IPR011993">
    <property type="entry name" value="PH-like_dom_sf"/>
</dbReference>
<dbReference type="Gene3D" id="2.30.29.30">
    <property type="entry name" value="Pleckstrin-homology domain (PH domain)/Phosphotyrosine-binding domain (PTB)"/>
    <property type="match status" value="1"/>
</dbReference>
<dbReference type="GO" id="GO:0007018">
    <property type="term" value="P:microtubule-based movement"/>
    <property type="evidence" value="ECO:0007669"/>
    <property type="project" value="UniProtKB-ARBA"/>
</dbReference>